<dbReference type="RefSeq" id="WP_131597037.1">
    <property type="nucleotide sequence ID" value="NZ_SJSL01000004.1"/>
</dbReference>
<comment type="caution">
    <text evidence="1">The sequence shown here is derived from an EMBL/GenBank/DDBJ whole genome shotgun (WGS) entry which is preliminary data.</text>
</comment>
<organism evidence="1 2">
    <name type="scientific">Pedobacter psychroterrae</name>
    <dbReference type="NCBI Taxonomy" id="2530453"/>
    <lineage>
        <taxon>Bacteria</taxon>
        <taxon>Pseudomonadati</taxon>
        <taxon>Bacteroidota</taxon>
        <taxon>Sphingobacteriia</taxon>
        <taxon>Sphingobacteriales</taxon>
        <taxon>Sphingobacteriaceae</taxon>
        <taxon>Pedobacter</taxon>
    </lineage>
</organism>
<name>A0A4R0NHW4_9SPHI</name>
<accession>A0A4R0NHW4</accession>
<protein>
    <submittedName>
        <fullName evidence="1">Uncharacterized protein</fullName>
    </submittedName>
</protein>
<dbReference type="Proteomes" id="UP000293347">
    <property type="component" value="Unassembled WGS sequence"/>
</dbReference>
<keyword evidence="2" id="KW-1185">Reference proteome</keyword>
<dbReference type="AlphaFoldDB" id="A0A4R0NHW4"/>
<proteinExistence type="predicted"/>
<dbReference type="EMBL" id="SJSL01000004">
    <property type="protein sequence ID" value="TCD00182.1"/>
    <property type="molecule type" value="Genomic_DNA"/>
</dbReference>
<reference evidence="1 2" key="1">
    <citation type="submission" date="2019-02" db="EMBL/GenBank/DDBJ databases">
        <title>Pedobacter sp. RP-1-14 sp. nov., isolated from Arctic soil.</title>
        <authorList>
            <person name="Dahal R.H."/>
        </authorList>
    </citation>
    <scope>NUCLEOTIDE SEQUENCE [LARGE SCALE GENOMIC DNA]</scope>
    <source>
        <strain evidence="1 2">RP-1-14</strain>
    </source>
</reference>
<dbReference type="OrthoDB" id="678780at2"/>
<evidence type="ECO:0000313" key="1">
    <source>
        <dbReference type="EMBL" id="TCD00182.1"/>
    </source>
</evidence>
<gene>
    <name evidence="1" type="ORF">EZ437_15830</name>
</gene>
<evidence type="ECO:0000313" key="2">
    <source>
        <dbReference type="Proteomes" id="UP000293347"/>
    </source>
</evidence>
<sequence length="89" mass="10337">MENDERNPYVLFTSSILKDWKDNGVNYIKIVALDTDLAVQFFELVPNSEIPDTGETIYNIHSEDVTELLEKSNKVKFVVHEIYLEEDDV</sequence>